<dbReference type="Gene3D" id="1.25.40.390">
    <property type="match status" value="1"/>
</dbReference>
<feature type="region of interest" description="Disordered" evidence="1">
    <location>
        <begin position="312"/>
        <end position="335"/>
    </location>
</feature>
<dbReference type="EMBL" id="FOVW01000014">
    <property type="protein sequence ID" value="SFO78106.1"/>
    <property type="molecule type" value="Genomic_DNA"/>
</dbReference>
<name>A0A1I5K0K2_9BACT</name>
<proteinExistence type="predicted"/>
<dbReference type="SUPFAM" id="SSF48452">
    <property type="entry name" value="TPR-like"/>
    <property type="match status" value="1"/>
</dbReference>
<evidence type="ECO:0000256" key="1">
    <source>
        <dbReference type="SAM" id="MobiDB-lite"/>
    </source>
</evidence>
<dbReference type="Proteomes" id="UP000199564">
    <property type="component" value="Unassembled WGS sequence"/>
</dbReference>
<dbReference type="AlphaFoldDB" id="A0A1I5K0K2"/>
<evidence type="ECO:0000313" key="2">
    <source>
        <dbReference type="EMBL" id="SFO78106.1"/>
    </source>
</evidence>
<organism evidence="2 3">
    <name type="scientific">Algoriphagus ornithinivorans</name>
    <dbReference type="NCBI Taxonomy" id="226506"/>
    <lineage>
        <taxon>Bacteria</taxon>
        <taxon>Pseudomonadati</taxon>
        <taxon>Bacteroidota</taxon>
        <taxon>Cytophagia</taxon>
        <taxon>Cytophagales</taxon>
        <taxon>Cyclobacteriaceae</taxon>
        <taxon>Algoriphagus</taxon>
    </lineage>
</organism>
<protein>
    <recommendedName>
        <fullName evidence="4">SusD family protein</fullName>
    </recommendedName>
</protein>
<dbReference type="PROSITE" id="PS51257">
    <property type="entry name" value="PROKAR_LIPOPROTEIN"/>
    <property type="match status" value="1"/>
</dbReference>
<sequence>MKKTALTYLLLGGILMSSGCDLVDPTEVTNPNLTEEAILNTNNPMTPWVAGVKRQLALTVNAHVTFLEIGSDNYENVQTFYNQNLDNLTIRPQDADINGFQFQLGRLREMADYGLTVVKNADPLTTADQEAELNFYKAYSYLLSGEYFSFLPVTAGGEAVEWRSILGMAVETFRLAESSSNTQISAAASLGIARANYRLGNKAEAVQAANSAISKAPNLVYYAQFDQAQGPVNTMQTALYDRGNFDDLQVLPRMDFLDPKYYFRGASQASPVAIFKIEEAHLILAEAAISDSNLNSAKSVMTDIVNLVGSRERSTFNNNQQDRTQLNPGSRPNNSDVQVRFSPGAPLIEGLVLDRKSGNVTVPTISGTSVSVADIDALNDLDDALETLYLMRQEIFIAEGRRLADMGIKLVISEVEYLANPNIDAGSPGTSPVIPPFIDSIKDELDAFDYDAAAGICTIRHNINRILVENKTSELVLPFH</sequence>
<keyword evidence="3" id="KW-1185">Reference proteome</keyword>
<gene>
    <name evidence="2" type="ORF">SAMN04488519_11473</name>
</gene>
<evidence type="ECO:0000313" key="3">
    <source>
        <dbReference type="Proteomes" id="UP000199564"/>
    </source>
</evidence>
<dbReference type="InterPro" id="IPR011990">
    <property type="entry name" value="TPR-like_helical_dom_sf"/>
</dbReference>
<evidence type="ECO:0008006" key="4">
    <source>
        <dbReference type="Google" id="ProtNLM"/>
    </source>
</evidence>
<dbReference type="RefSeq" id="WP_091655659.1">
    <property type="nucleotide sequence ID" value="NZ_FOVW01000014.1"/>
</dbReference>
<accession>A0A1I5K0K2</accession>
<feature type="compositionally biased region" description="Polar residues" evidence="1">
    <location>
        <begin position="315"/>
        <end position="335"/>
    </location>
</feature>
<reference evidence="3" key="1">
    <citation type="submission" date="2016-10" db="EMBL/GenBank/DDBJ databases">
        <authorList>
            <person name="Varghese N."/>
            <person name="Submissions S."/>
        </authorList>
    </citation>
    <scope>NUCLEOTIDE SEQUENCE [LARGE SCALE GENOMIC DNA]</scope>
    <source>
        <strain evidence="3">DSM 15282</strain>
    </source>
</reference>